<feature type="compositionally biased region" description="Polar residues" evidence="1">
    <location>
        <begin position="142"/>
        <end position="152"/>
    </location>
</feature>
<evidence type="ECO:0000313" key="3">
    <source>
        <dbReference type="Proteomes" id="UP001148018"/>
    </source>
</evidence>
<dbReference type="Proteomes" id="UP001148018">
    <property type="component" value="Unassembled WGS sequence"/>
</dbReference>
<protein>
    <submittedName>
        <fullName evidence="2">Uncharacterized protein</fullName>
    </submittedName>
</protein>
<feature type="region of interest" description="Disordered" evidence="1">
    <location>
        <begin position="50"/>
        <end position="124"/>
    </location>
</feature>
<evidence type="ECO:0000256" key="1">
    <source>
        <dbReference type="SAM" id="MobiDB-lite"/>
    </source>
</evidence>
<reference evidence="2" key="1">
    <citation type="submission" date="2022-07" db="EMBL/GenBank/DDBJ databases">
        <title>Chromosome-level genome of Muraenolepis orangiensis.</title>
        <authorList>
            <person name="Kim J."/>
        </authorList>
    </citation>
    <scope>NUCLEOTIDE SEQUENCE</scope>
    <source>
        <strain evidence="2">KU_S4_2022</strain>
        <tissue evidence="2">Muscle</tissue>
    </source>
</reference>
<feature type="compositionally biased region" description="Polar residues" evidence="1">
    <location>
        <begin position="111"/>
        <end position="121"/>
    </location>
</feature>
<evidence type="ECO:0000313" key="2">
    <source>
        <dbReference type="EMBL" id="KAJ3587450.1"/>
    </source>
</evidence>
<name>A0A9Q0DI68_9TELE</name>
<feature type="region of interest" description="Disordered" evidence="1">
    <location>
        <begin position="1"/>
        <end position="25"/>
    </location>
</feature>
<feature type="compositionally biased region" description="Basic and acidic residues" evidence="1">
    <location>
        <begin position="98"/>
        <end position="108"/>
    </location>
</feature>
<dbReference type="EMBL" id="JANIIK010000116">
    <property type="protein sequence ID" value="KAJ3587450.1"/>
    <property type="molecule type" value="Genomic_DNA"/>
</dbReference>
<feature type="region of interest" description="Disordered" evidence="1">
    <location>
        <begin position="133"/>
        <end position="152"/>
    </location>
</feature>
<gene>
    <name evidence="2" type="ORF">NHX12_011047</name>
</gene>
<proteinExistence type="predicted"/>
<comment type="caution">
    <text evidence="2">The sequence shown here is derived from an EMBL/GenBank/DDBJ whole genome shotgun (WGS) entry which is preliminary data.</text>
</comment>
<sequence length="152" mass="17068">MGALTPRQYTSTSWHPCSRWSREENPCLKEKGKSRLYIWKLNQAPVKKRWEFPNTQRKLTGTMKKAPRPGETAAAKAPKGHEGALDQGDGQQEQEDWSTARRGEEGGNREQCLTVTGSESNGKIAEDIEELKRQYDLDIPGSLSTSTEYGVD</sequence>
<dbReference type="AlphaFoldDB" id="A0A9Q0DI68"/>
<keyword evidence="3" id="KW-1185">Reference proteome</keyword>
<accession>A0A9Q0DI68</accession>
<organism evidence="2 3">
    <name type="scientific">Muraenolepis orangiensis</name>
    <name type="common">Patagonian moray cod</name>
    <dbReference type="NCBI Taxonomy" id="630683"/>
    <lineage>
        <taxon>Eukaryota</taxon>
        <taxon>Metazoa</taxon>
        <taxon>Chordata</taxon>
        <taxon>Craniata</taxon>
        <taxon>Vertebrata</taxon>
        <taxon>Euteleostomi</taxon>
        <taxon>Actinopterygii</taxon>
        <taxon>Neopterygii</taxon>
        <taxon>Teleostei</taxon>
        <taxon>Neoteleostei</taxon>
        <taxon>Acanthomorphata</taxon>
        <taxon>Zeiogadaria</taxon>
        <taxon>Gadariae</taxon>
        <taxon>Gadiformes</taxon>
        <taxon>Muraenolepidoidei</taxon>
        <taxon>Muraenolepididae</taxon>
        <taxon>Muraenolepis</taxon>
    </lineage>
</organism>